<dbReference type="InterPro" id="IPR036098">
    <property type="entry name" value="Thymidylate_synthase_ThyX_sf"/>
</dbReference>
<proteinExistence type="predicted"/>
<accession>A0A6S6T5G8</accession>
<dbReference type="GO" id="GO:0050660">
    <property type="term" value="F:flavin adenine dinucleotide binding"/>
    <property type="evidence" value="ECO:0007669"/>
    <property type="project" value="InterPro"/>
</dbReference>
<dbReference type="GO" id="GO:0006231">
    <property type="term" value="P:dTMP biosynthetic process"/>
    <property type="evidence" value="ECO:0007669"/>
    <property type="project" value="InterPro"/>
</dbReference>
<dbReference type="Pfam" id="PF02511">
    <property type="entry name" value="Thy1"/>
    <property type="match status" value="1"/>
</dbReference>
<protein>
    <submittedName>
        <fullName evidence="1">Thymidylate synthase thyX (EC)</fullName>
        <ecNumber evidence="1">2.1.1.-</ecNumber>
    </submittedName>
</protein>
<dbReference type="AlphaFoldDB" id="A0A6S6T5G8"/>
<dbReference type="GO" id="GO:0070402">
    <property type="term" value="F:NADPH binding"/>
    <property type="evidence" value="ECO:0007669"/>
    <property type="project" value="TreeGrafter"/>
</dbReference>
<dbReference type="GO" id="GO:0032259">
    <property type="term" value="P:methylation"/>
    <property type="evidence" value="ECO:0007669"/>
    <property type="project" value="UniProtKB-KW"/>
</dbReference>
<dbReference type="EMBL" id="CACVAP010000090">
    <property type="protein sequence ID" value="CAA6818441.1"/>
    <property type="molecule type" value="Genomic_DNA"/>
</dbReference>
<keyword evidence="1" id="KW-0489">Methyltransferase</keyword>
<name>A0A6S6T5G8_9BACT</name>
<dbReference type="GO" id="GO:0050797">
    <property type="term" value="F:thymidylate synthase (FAD) activity"/>
    <property type="evidence" value="ECO:0007669"/>
    <property type="project" value="InterPro"/>
</dbReference>
<evidence type="ECO:0000313" key="1">
    <source>
        <dbReference type="EMBL" id="CAA6818441.1"/>
    </source>
</evidence>
<reference evidence="1" key="1">
    <citation type="submission" date="2020-01" db="EMBL/GenBank/DDBJ databases">
        <authorList>
            <person name="Meier V. D."/>
            <person name="Meier V D."/>
        </authorList>
    </citation>
    <scope>NUCLEOTIDE SEQUENCE</scope>
    <source>
        <strain evidence="1">HLG_WM_MAG_06</strain>
    </source>
</reference>
<dbReference type="PANTHER" id="PTHR34934:SF1">
    <property type="entry name" value="FLAVIN-DEPENDENT THYMIDYLATE SYNTHASE"/>
    <property type="match status" value="1"/>
</dbReference>
<dbReference type="EC" id="2.1.1.-" evidence="1"/>
<sequence length="283" mass="32365">MEKIEKYNIEYEKPKVTLLQDSGLGVAEMAARTCYDSFDNSENDCVKNAMTELDRDAINNIEDSDLLTNLAWVHHHHSIIEHATLSFLVEGTSRGVLQEHARHRLQAISVRSTRYTMSSVINAFVASVTVGVESDESFNFFLEKLLGLKLFVITDEEYLAIEIKAIYEKFVFQYKRNPDFLVGAVAKSSLPFVQELQGDPEALFEALENGKKKRNVGDGFKHIVSDNWKVDMVVTFNIRSLKNYFDLRDSGAAWFQIQWLAEEMKKVTPLKYLRLISKGHKDS</sequence>
<dbReference type="GO" id="GO:0004799">
    <property type="term" value="F:thymidylate synthase activity"/>
    <property type="evidence" value="ECO:0007669"/>
    <property type="project" value="TreeGrafter"/>
</dbReference>
<dbReference type="CDD" id="cd20175">
    <property type="entry name" value="ThyX"/>
    <property type="match status" value="1"/>
</dbReference>
<dbReference type="PROSITE" id="PS51331">
    <property type="entry name" value="THYX"/>
    <property type="match status" value="1"/>
</dbReference>
<dbReference type="SUPFAM" id="SSF69796">
    <property type="entry name" value="Thymidylate synthase-complementing protein Thy1"/>
    <property type="match status" value="1"/>
</dbReference>
<dbReference type="Gene3D" id="3.30.1360.170">
    <property type="match status" value="1"/>
</dbReference>
<keyword evidence="1" id="KW-0808">Transferase</keyword>
<dbReference type="PANTHER" id="PTHR34934">
    <property type="entry name" value="FLAVIN-DEPENDENT THYMIDYLATE SYNTHASE"/>
    <property type="match status" value="1"/>
</dbReference>
<dbReference type="InterPro" id="IPR003669">
    <property type="entry name" value="Thymidylate_synthase_ThyX"/>
</dbReference>
<gene>
    <name evidence="1" type="ORF">HELGO_WM7457</name>
</gene>
<organism evidence="1">
    <name type="scientific">uncultured Sulfurovum sp</name>
    <dbReference type="NCBI Taxonomy" id="269237"/>
    <lineage>
        <taxon>Bacteria</taxon>
        <taxon>Pseudomonadati</taxon>
        <taxon>Campylobacterota</taxon>
        <taxon>Epsilonproteobacteria</taxon>
        <taxon>Campylobacterales</taxon>
        <taxon>Sulfurovaceae</taxon>
        <taxon>Sulfurovum</taxon>
        <taxon>environmental samples</taxon>
    </lineage>
</organism>